<dbReference type="EMBL" id="MRWE01000008">
    <property type="protein sequence ID" value="ORJ26328.1"/>
    <property type="molecule type" value="Genomic_DNA"/>
</dbReference>
<dbReference type="NCBIfam" id="NF007356">
    <property type="entry name" value="PRK09852.1"/>
    <property type="match status" value="1"/>
</dbReference>
<dbReference type="PANTHER" id="PTHR10353:SF122">
    <property type="entry name" value="6-PHOSPHO-BETA-GLUCOSIDASE ASCB-RELATED"/>
    <property type="match status" value="1"/>
</dbReference>
<dbReference type="InterPro" id="IPR001360">
    <property type="entry name" value="Glyco_hydro_1"/>
</dbReference>
<dbReference type="AlphaFoldDB" id="A0A1X0WHR8"/>
<dbReference type="PANTHER" id="PTHR10353">
    <property type="entry name" value="GLYCOSYL HYDROLASE"/>
    <property type="match status" value="1"/>
</dbReference>
<dbReference type="InterPro" id="IPR033132">
    <property type="entry name" value="GH_1_N_CS"/>
</dbReference>
<dbReference type="GO" id="GO:0005829">
    <property type="term" value="C:cytosol"/>
    <property type="evidence" value="ECO:0007669"/>
    <property type="project" value="TreeGrafter"/>
</dbReference>
<dbReference type="STRING" id="1646377.BS640_07080"/>
<evidence type="ECO:0000256" key="6">
    <source>
        <dbReference type="RuleBase" id="RU004468"/>
    </source>
</evidence>
<accession>A0A1X0WHR8</accession>
<dbReference type="Gene3D" id="3.20.20.80">
    <property type="entry name" value="Glycosidases"/>
    <property type="match status" value="1"/>
</dbReference>
<dbReference type="Pfam" id="PF00232">
    <property type="entry name" value="Glyco_hydro_1"/>
    <property type="match status" value="1"/>
</dbReference>
<dbReference type="Proteomes" id="UP000192536">
    <property type="component" value="Unassembled WGS sequence"/>
</dbReference>
<dbReference type="GO" id="GO:0016052">
    <property type="term" value="P:carbohydrate catabolic process"/>
    <property type="evidence" value="ECO:0007669"/>
    <property type="project" value="TreeGrafter"/>
</dbReference>
<dbReference type="PROSITE" id="PS00653">
    <property type="entry name" value="GLYCOSYL_HYDROL_F1_2"/>
    <property type="match status" value="1"/>
</dbReference>
<keyword evidence="3 6" id="KW-0326">Glycosidase</keyword>
<organism evidence="7 8">
    <name type="scientific">Rouxiella badensis</name>
    <dbReference type="NCBI Taxonomy" id="1646377"/>
    <lineage>
        <taxon>Bacteria</taxon>
        <taxon>Pseudomonadati</taxon>
        <taxon>Pseudomonadota</taxon>
        <taxon>Gammaproteobacteria</taxon>
        <taxon>Enterobacterales</taxon>
        <taxon>Yersiniaceae</taxon>
        <taxon>Rouxiella</taxon>
    </lineage>
</organism>
<evidence type="ECO:0000313" key="7">
    <source>
        <dbReference type="EMBL" id="ORJ26328.1"/>
    </source>
</evidence>
<dbReference type="GO" id="GO:0008422">
    <property type="term" value="F:beta-glucosidase activity"/>
    <property type="evidence" value="ECO:0007669"/>
    <property type="project" value="TreeGrafter"/>
</dbReference>
<name>A0A1X0WHR8_9GAMM</name>
<comment type="caution">
    <text evidence="7">The sequence shown here is derived from an EMBL/GenBank/DDBJ whole genome shotgun (WGS) entry which is preliminary data.</text>
</comment>
<gene>
    <name evidence="7" type="ORF">BS640_07080</name>
</gene>
<dbReference type="SUPFAM" id="SSF51445">
    <property type="entry name" value="(Trans)glycosidases"/>
    <property type="match status" value="1"/>
</dbReference>
<dbReference type="RefSeq" id="WP_017490088.1">
    <property type="nucleotide sequence ID" value="NZ_CAUQAZ010000230.1"/>
</dbReference>
<evidence type="ECO:0000256" key="5">
    <source>
        <dbReference type="RuleBase" id="RU003690"/>
    </source>
</evidence>
<evidence type="ECO:0000256" key="3">
    <source>
        <dbReference type="ARBA" id="ARBA00023295"/>
    </source>
</evidence>
<dbReference type="InterPro" id="IPR018120">
    <property type="entry name" value="Glyco_hydro_1_AS"/>
</dbReference>
<reference evidence="7 8" key="1">
    <citation type="journal article" date="2017" name="Int. J. Syst. Evol. Microbiol.">
        <title>Rouxiella badensis sp. nov. and Rouxiella silvae sp. nov. isolated from peat bog soil in Germany and emendation of the genus description.</title>
        <authorList>
            <person name="Le Fleche-Mateos A."/>
            <person name="Kugler J.H."/>
            <person name="Hansen S.H."/>
            <person name="Syldatk C."/>
            <person name="Hausmann R."/>
            <person name="Lomprez F."/>
            <person name="Vandenbogaert M."/>
            <person name="Manuguerra J.C."/>
            <person name="Grimont P.A."/>
        </authorList>
    </citation>
    <scope>NUCLEOTIDE SEQUENCE [LARGE SCALE GENOMIC DNA]</scope>
    <source>
        <strain evidence="7 8">DSM 100043</strain>
    </source>
</reference>
<evidence type="ECO:0000256" key="2">
    <source>
        <dbReference type="ARBA" id="ARBA00022801"/>
    </source>
</evidence>
<proteinExistence type="inferred from homology"/>
<feature type="active site" description="Nucleophile" evidence="4">
    <location>
        <position position="361"/>
    </location>
</feature>
<sequence length="470" mass="53937">MKTTFPTDFLWGGALAANQVEGAYNVGGKGLSTSDYQPHGLMYPATERPAGEFNLKEIAIDFYHRYPQDIALFAEMGFKTLRTSIAWTRIYPRGDEEVPNEEGLAFYDALFDEMLKYGIQPLITLSHYEMPYALVKHYGGWGNRKTIGFFERYATTVFERYQHKVKYWLTFNEINVSLFSCFTGLGLPEGSSEQAVYQAVHHQLVASARAVKACHRIIPDAKIGNMVAAMPYYPLTCHPDDLLEAQRKEREWLFFFDVQARGDYPSHIQRRFKERNIELEISPQDREDLRETIDFLSFSYYMSSCATADKDKQQATGNILKMIPNPYLSASEWGWQIDPAGLRHLLNQLWDRYQKPLFIVENGLGAKDRIEADGSIQDDYRIAYLNDHLVQVHEAIADGVEVLGYTCWGPIDIVSASTCEMSKRYGFIHVDRDDHGEGTLQRRRKKSFGWYKQVIATGGESLVREVKNEK</sequence>
<evidence type="ECO:0000256" key="1">
    <source>
        <dbReference type="ARBA" id="ARBA00010838"/>
    </source>
</evidence>
<dbReference type="PRINTS" id="PR00131">
    <property type="entry name" value="GLHYDRLASE1"/>
</dbReference>
<dbReference type="InterPro" id="IPR017853">
    <property type="entry name" value="GH"/>
</dbReference>
<dbReference type="PROSITE" id="PS00572">
    <property type="entry name" value="GLYCOSYL_HYDROL_F1_1"/>
    <property type="match status" value="1"/>
</dbReference>
<evidence type="ECO:0000256" key="4">
    <source>
        <dbReference type="PROSITE-ProRule" id="PRU10055"/>
    </source>
</evidence>
<dbReference type="FunFam" id="3.20.20.80:FF:000004">
    <property type="entry name" value="Beta-glucosidase 6-phospho-beta-glucosidase"/>
    <property type="match status" value="1"/>
</dbReference>
<evidence type="ECO:0000313" key="8">
    <source>
        <dbReference type="Proteomes" id="UP000192536"/>
    </source>
</evidence>
<keyword evidence="8" id="KW-1185">Reference proteome</keyword>
<protein>
    <submittedName>
        <fullName evidence="7">6-phospho-beta-glucosidase</fullName>
    </submittedName>
</protein>
<keyword evidence="2 6" id="KW-0378">Hydrolase</keyword>
<comment type="similarity">
    <text evidence="1 5">Belongs to the glycosyl hydrolase 1 family.</text>
</comment>